<organism evidence="1 2">
    <name type="scientific">Acaulospora colombiana</name>
    <dbReference type="NCBI Taxonomy" id="27376"/>
    <lineage>
        <taxon>Eukaryota</taxon>
        <taxon>Fungi</taxon>
        <taxon>Fungi incertae sedis</taxon>
        <taxon>Mucoromycota</taxon>
        <taxon>Glomeromycotina</taxon>
        <taxon>Glomeromycetes</taxon>
        <taxon>Diversisporales</taxon>
        <taxon>Acaulosporaceae</taxon>
        <taxon>Acaulospora</taxon>
    </lineage>
</organism>
<accession>A0ACA9PR54</accession>
<keyword evidence="2" id="KW-1185">Reference proteome</keyword>
<sequence length="125" mass="14297">KSIRMTSQDVKEELIMFGLRTRIGIPRSRFKLHSNGQELEQCLNMEQVNSFVRDGFLIWDDGKYYGDGSIPLLYGGDGTTIEHKSDNKPTLYENDEIWLLSDFVDELKEGGLRPTEKGLALIDEI</sequence>
<name>A0ACA9PR54_9GLOM</name>
<gene>
    <name evidence="1" type="ORF">ACOLOM_LOCUS11073</name>
</gene>
<evidence type="ECO:0000313" key="2">
    <source>
        <dbReference type="Proteomes" id="UP000789525"/>
    </source>
</evidence>
<dbReference type="Proteomes" id="UP000789525">
    <property type="component" value="Unassembled WGS sequence"/>
</dbReference>
<comment type="caution">
    <text evidence="1">The sequence shown here is derived from an EMBL/GenBank/DDBJ whole genome shotgun (WGS) entry which is preliminary data.</text>
</comment>
<protein>
    <submittedName>
        <fullName evidence="1">9473_t:CDS:1</fullName>
    </submittedName>
</protein>
<dbReference type="EMBL" id="CAJVPT010038232">
    <property type="protein sequence ID" value="CAG8719637.1"/>
    <property type="molecule type" value="Genomic_DNA"/>
</dbReference>
<proteinExistence type="predicted"/>
<feature type="non-terminal residue" evidence="1">
    <location>
        <position position="1"/>
    </location>
</feature>
<feature type="non-terminal residue" evidence="1">
    <location>
        <position position="125"/>
    </location>
</feature>
<reference evidence="1" key="1">
    <citation type="submission" date="2021-06" db="EMBL/GenBank/DDBJ databases">
        <authorList>
            <person name="Kallberg Y."/>
            <person name="Tangrot J."/>
            <person name="Rosling A."/>
        </authorList>
    </citation>
    <scope>NUCLEOTIDE SEQUENCE</scope>
    <source>
        <strain evidence="1">CL356</strain>
    </source>
</reference>
<evidence type="ECO:0000313" key="1">
    <source>
        <dbReference type="EMBL" id="CAG8719637.1"/>
    </source>
</evidence>